<evidence type="ECO:0000313" key="16">
    <source>
        <dbReference type="EMBL" id="OIQ85055.1"/>
    </source>
</evidence>
<dbReference type="FunFam" id="1.10.287.130:FF:000035">
    <property type="entry name" value="Two-component sensor histidine kinase"/>
    <property type="match status" value="1"/>
</dbReference>
<evidence type="ECO:0000256" key="2">
    <source>
        <dbReference type="ARBA" id="ARBA00004141"/>
    </source>
</evidence>
<evidence type="ECO:0000256" key="8">
    <source>
        <dbReference type="ARBA" id="ARBA00022777"/>
    </source>
</evidence>
<evidence type="ECO:0000256" key="12">
    <source>
        <dbReference type="ARBA" id="ARBA00023136"/>
    </source>
</evidence>
<evidence type="ECO:0000256" key="11">
    <source>
        <dbReference type="ARBA" id="ARBA00023012"/>
    </source>
</evidence>
<dbReference type="SMART" id="SM00387">
    <property type="entry name" value="HATPase_c"/>
    <property type="match status" value="1"/>
</dbReference>
<dbReference type="Pfam" id="PF08521">
    <property type="entry name" value="2CSK_N"/>
    <property type="match status" value="1"/>
</dbReference>
<keyword evidence="6 13" id="KW-0812">Transmembrane</keyword>
<dbReference type="PROSITE" id="PS50109">
    <property type="entry name" value="HIS_KIN"/>
    <property type="match status" value="1"/>
</dbReference>
<dbReference type="Gene3D" id="1.10.287.130">
    <property type="match status" value="1"/>
</dbReference>
<keyword evidence="8" id="KW-0418">Kinase</keyword>
<protein>
    <recommendedName>
        <fullName evidence="3">histidine kinase</fullName>
        <ecNumber evidence="3">2.7.13.3</ecNumber>
    </recommendedName>
</protein>
<evidence type="ECO:0000256" key="7">
    <source>
        <dbReference type="ARBA" id="ARBA00022741"/>
    </source>
</evidence>
<keyword evidence="9" id="KW-0067">ATP-binding</keyword>
<keyword evidence="12 13" id="KW-0472">Membrane</keyword>
<evidence type="ECO:0000256" key="5">
    <source>
        <dbReference type="ARBA" id="ARBA00022679"/>
    </source>
</evidence>
<keyword evidence="11" id="KW-0902">Two-component regulatory system</keyword>
<accession>A0A1J5QYY7</accession>
<dbReference type="GO" id="GO:0000155">
    <property type="term" value="F:phosphorelay sensor kinase activity"/>
    <property type="evidence" value="ECO:0007669"/>
    <property type="project" value="InterPro"/>
</dbReference>
<reference evidence="16" key="1">
    <citation type="submission" date="2016-10" db="EMBL/GenBank/DDBJ databases">
        <title>Sequence of Gallionella enrichment culture.</title>
        <authorList>
            <person name="Poehlein A."/>
            <person name="Muehling M."/>
            <person name="Daniel R."/>
        </authorList>
    </citation>
    <scope>NUCLEOTIDE SEQUENCE</scope>
</reference>
<comment type="catalytic activity">
    <reaction evidence="1">
        <text>ATP + protein L-histidine = ADP + protein N-phospho-L-histidine.</text>
        <dbReference type="EC" id="2.7.13.3"/>
    </reaction>
</comment>
<dbReference type="InterPro" id="IPR005467">
    <property type="entry name" value="His_kinase_dom"/>
</dbReference>
<evidence type="ECO:0000256" key="6">
    <source>
        <dbReference type="ARBA" id="ARBA00022692"/>
    </source>
</evidence>
<dbReference type="PROSITE" id="PS50885">
    <property type="entry name" value="HAMP"/>
    <property type="match status" value="1"/>
</dbReference>
<dbReference type="InterPro" id="IPR036097">
    <property type="entry name" value="HisK_dim/P_sf"/>
</dbReference>
<keyword evidence="7" id="KW-0547">Nucleotide-binding</keyword>
<dbReference type="InterPro" id="IPR003594">
    <property type="entry name" value="HATPase_dom"/>
</dbReference>
<dbReference type="InterPro" id="IPR013727">
    <property type="entry name" value="2CSK_N"/>
</dbReference>
<dbReference type="EMBL" id="MLJW01000572">
    <property type="protein sequence ID" value="OIQ85055.1"/>
    <property type="molecule type" value="Genomic_DNA"/>
</dbReference>
<evidence type="ECO:0000256" key="10">
    <source>
        <dbReference type="ARBA" id="ARBA00022989"/>
    </source>
</evidence>
<feature type="transmembrane region" description="Helical" evidence="13">
    <location>
        <begin position="152"/>
        <end position="178"/>
    </location>
</feature>
<sequence>MNSLRLRLVVLLSIGLGIAWVVSAWFTYSEARHEIDELFDAQLAESAQVLLGTATHELHEQIERGDDQVAVSHEYEQKLAFQVWNNNNLLLRSIAAPVVALTEAKPGYSEIKVNNEAWRALVRWDAQHEFMIQVAEPMAGREHLARHITLKLLLPTFIALPVLALLIWLGVGAGLRPLSKLKQEVRRRTANRLEPVAMAGVPEEVAPLTLALNELFARLQQAFESERRFTADAAHELRTPLAALKIQAQVALRSTDETERKNALENVLRGTDRATRLVEQLLTLARVDPEAAVAGYRQVDLRALATNVMVDIAPLAHAKQIEMVLEEKQGSNAERSVLGDEVQLGLLLRNLIDNAIRYTPVGGRVSVGINTIDGIALEVRDSGPGIPESERDQVQQRFYRIAGSGEEGSGLGLSIVRRIAELHGARLALSDNNSSGGLLAKVYW</sequence>
<keyword evidence="5 16" id="KW-0808">Transferase</keyword>
<feature type="domain" description="Histidine kinase" evidence="14">
    <location>
        <begin position="232"/>
        <end position="444"/>
    </location>
</feature>
<evidence type="ECO:0000256" key="9">
    <source>
        <dbReference type="ARBA" id="ARBA00022840"/>
    </source>
</evidence>
<feature type="domain" description="HAMP" evidence="15">
    <location>
        <begin position="172"/>
        <end position="224"/>
    </location>
</feature>
<dbReference type="PANTHER" id="PTHR45436">
    <property type="entry name" value="SENSOR HISTIDINE KINASE YKOH"/>
    <property type="match status" value="1"/>
</dbReference>
<keyword evidence="4" id="KW-0597">Phosphoprotein</keyword>
<dbReference type="CDD" id="cd00082">
    <property type="entry name" value="HisKA"/>
    <property type="match status" value="1"/>
</dbReference>
<proteinExistence type="predicted"/>
<organism evidence="16">
    <name type="scientific">mine drainage metagenome</name>
    <dbReference type="NCBI Taxonomy" id="410659"/>
    <lineage>
        <taxon>unclassified sequences</taxon>
        <taxon>metagenomes</taxon>
        <taxon>ecological metagenomes</taxon>
    </lineage>
</organism>
<dbReference type="EC" id="2.7.13.3" evidence="3"/>
<evidence type="ECO:0000259" key="15">
    <source>
        <dbReference type="PROSITE" id="PS50885"/>
    </source>
</evidence>
<dbReference type="InterPro" id="IPR004358">
    <property type="entry name" value="Sig_transdc_His_kin-like_C"/>
</dbReference>
<comment type="caution">
    <text evidence="16">The sequence shown here is derived from an EMBL/GenBank/DDBJ whole genome shotgun (WGS) entry which is preliminary data.</text>
</comment>
<dbReference type="SMART" id="SM00388">
    <property type="entry name" value="HisKA"/>
    <property type="match status" value="1"/>
</dbReference>
<dbReference type="PRINTS" id="PR00344">
    <property type="entry name" value="BCTRLSENSOR"/>
</dbReference>
<dbReference type="SUPFAM" id="SSF55874">
    <property type="entry name" value="ATPase domain of HSP90 chaperone/DNA topoisomerase II/histidine kinase"/>
    <property type="match status" value="1"/>
</dbReference>
<dbReference type="SUPFAM" id="SSF47384">
    <property type="entry name" value="Homodimeric domain of signal transducing histidine kinase"/>
    <property type="match status" value="1"/>
</dbReference>
<dbReference type="Gene3D" id="3.30.565.10">
    <property type="entry name" value="Histidine kinase-like ATPase, C-terminal domain"/>
    <property type="match status" value="1"/>
</dbReference>
<dbReference type="Gene3D" id="1.20.5.1040">
    <property type="entry name" value="Sensor protein qsec"/>
    <property type="match status" value="1"/>
</dbReference>
<dbReference type="PANTHER" id="PTHR45436:SF14">
    <property type="entry name" value="SENSOR PROTEIN QSEC"/>
    <property type="match status" value="1"/>
</dbReference>
<dbReference type="InterPro" id="IPR003661">
    <property type="entry name" value="HisK_dim/P_dom"/>
</dbReference>
<evidence type="ECO:0000256" key="1">
    <source>
        <dbReference type="ARBA" id="ARBA00000085"/>
    </source>
</evidence>
<dbReference type="InterPro" id="IPR050428">
    <property type="entry name" value="TCS_sensor_his_kinase"/>
</dbReference>
<dbReference type="InterPro" id="IPR003660">
    <property type="entry name" value="HAMP_dom"/>
</dbReference>
<gene>
    <name evidence="16" type="primary">qseC_21</name>
    <name evidence="16" type="ORF">GALL_331270</name>
</gene>
<keyword evidence="10 13" id="KW-1133">Transmembrane helix</keyword>
<dbReference type="GO" id="GO:0005524">
    <property type="term" value="F:ATP binding"/>
    <property type="evidence" value="ECO:0007669"/>
    <property type="project" value="UniProtKB-KW"/>
</dbReference>
<evidence type="ECO:0000259" key="14">
    <source>
        <dbReference type="PROSITE" id="PS50109"/>
    </source>
</evidence>
<dbReference type="Pfam" id="PF02518">
    <property type="entry name" value="HATPase_c"/>
    <property type="match status" value="1"/>
</dbReference>
<evidence type="ECO:0000256" key="3">
    <source>
        <dbReference type="ARBA" id="ARBA00012438"/>
    </source>
</evidence>
<evidence type="ECO:0000256" key="4">
    <source>
        <dbReference type="ARBA" id="ARBA00022553"/>
    </source>
</evidence>
<evidence type="ECO:0000256" key="13">
    <source>
        <dbReference type="SAM" id="Phobius"/>
    </source>
</evidence>
<dbReference type="InterPro" id="IPR036890">
    <property type="entry name" value="HATPase_C_sf"/>
</dbReference>
<dbReference type="AlphaFoldDB" id="A0A1J5QYY7"/>
<dbReference type="GO" id="GO:0005886">
    <property type="term" value="C:plasma membrane"/>
    <property type="evidence" value="ECO:0007669"/>
    <property type="project" value="TreeGrafter"/>
</dbReference>
<dbReference type="Pfam" id="PF00512">
    <property type="entry name" value="HisKA"/>
    <property type="match status" value="1"/>
</dbReference>
<comment type="subcellular location">
    <subcellularLocation>
        <location evidence="2">Membrane</location>
        <topology evidence="2">Multi-pass membrane protein</topology>
    </subcellularLocation>
</comment>
<name>A0A1J5QYY7_9ZZZZ</name>